<accession>A0A7I7QPA9</accession>
<evidence type="ECO:0000313" key="2">
    <source>
        <dbReference type="EMBL" id="BBY27847.1"/>
    </source>
</evidence>
<evidence type="ECO:0000256" key="1">
    <source>
        <dbReference type="SAM" id="MobiDB-lite"/>
    </source>
</evidence>
<dbReference type="RefSeq" id="WP_163796682.1">
    <property type="nucleotide sequence ID" value="NZ_AP022588.1"/>
</dbReference>
<sequence length="105" mass="10700">MTDPLRVLAEHLDQTGGRQRDLSEAFGAAERLTDGVTRRVGFSHGVVCALSVAALGSAQTSRAAAAKAVQSVADTLADNLGTASSEYGSTDAGGQADLDGQVQPR</sequence>
<dbReference type="GO" id="GO:0009306">
    <property type="term" value="P:protein secretion"/>
    <property type="evidence" value="ECO:0007669"/>
    <property type="project" value="InterPro"/>
</dbReference>
<dbReference type="Pfam" id="PF10824">
    <property type="entry name" value="T7SS_ESX_EspC"/>
    <property type="match status" value="1"/>
</dbReference>
<protein>
    <recommendedName>
        <fullName evidence="4">ESX-1 secretion-associated protein</fullName>
    </recommendedName>
</protein>
<evidence type="ECO:0000313" key="3">
    <source>
        <dbReference type="Proteomes" id="UP000467193"/>
    </source>
</evidence>
<dbReference type="Proteomes" id="UP000467193">
    <property type="component" value="Chromosome"/>
</dbReference>
<dbReference type="KEGG" id="msei:MSEDJ_19430"/>
<keyword evidence="3" id="KW-1185">Reference proteome</keyword>
<name>A0A7I7QPA9_9MYCO</name>
<organism evidence="2 3">
    <name type="scientific">Mycolicibacterium sediminis</name>
    <dbReference type="NCBI Taxonomy" id="1286180"/>
    <lineage>
        <taxon>Bacteria</taxon>
        <taxon>Bacillati</taxon>
        <taxon>Actinomycetota</taxon>
        <taxon>Actinomycetes</taxon>
        <taxon>Mycobacteriales</taxon>
        <taxon>Mycobacteriaceae</taxon>
        <taxon>Mycolicibacterium</taxon>
    </lineage>
</organism>
<dbReference type="InterPro" id="IPR022536">
    <property type="entry name" value="EspC"/>
</dbReference>
<proteinExistence type="predicted"/>
<evidence type="ECO:0008006" key="4">
    <source>
        <dbReference type="Google" id="ProtNLM"/>
    </source>
</evidence>
<gene>
    <name evidence="2" type="ORF">MSEDJ_19430</name>
</gene>
<dbReference type="AlphaFoldDB" id="A0A7I7QPA9"/>
<feature type="region of interest" description="Disordered" evidence="1">
    <location>
        <begin position="81"/>
        <end position="105"/>
    </location>
</feature>
<reference evidence="2 3" key="1">
    <citation type="journal article" date="2019" name="Emerg. Microbes Infect.">
        <title>Comprehensive subspecies identification of 175 nontuberculous mycobacteria species based on 7547 genomic profiles.</title>
        <authorList>
            <person name="Matsumoto Y."/>
            <person name="Kinjo T."/>
            <person name="Motooka D."/>
            <person name="Nabeya D."/>
            <person name="Jung N."/>
            <person name="Uechi K."/>
            <person name="Horii T."/>
            <person name="Iida T."/>
            <person name="Fujita J."/>
            <person name="Nakamura S."/>
        </authorList>
    </citation>
    <scope>NUCLEOTIDE SEQUENCE [LARGE SCALE GENOMIC DNA]</scope>
    <source>
        <strain evidence="2 3">JCM 17899</strain>
    </source>
</reference>
<dbReference type="EMBL" id="AP022588">
    <property type="protein sequence ID" value="BBY27847.1"/>
    <property type="molecule type" value="Genomic_DNA"/>
</dbReference>